<dbReference type="InterPro" id="IPR024047">
    <property type="entry name" value="MM3350-like_sf"/>
</dbReference>
<sequence length="289" mass="33405">MDKEKRWTKKGETMISLTQAQRKVVADLLPKFADRLKLSENNSRTISFTTKELESIRQNAEVARSHADNGMKRNSLRHIVDAVTKALDNSDGIVSIPAPERLYQFKITLLESQPQIWRRIQIKDSTLDKFHERIQTAMGWTNSHLHQFEINGERYGNPELLDDGFEDFECVDSTITKISDIIPKDGKRFDFLYKYDFGDGWGHEVLFEGCLRAEKGGRYPLCVEGEMNCPPEDVGGIWGYLEFLEALADPKHEQHDDFVEWAGDFDPEEFDAEKTTKVMRRGLPNRKHH</sequence>
<dbReference type="SUPFAM" id="SSF159941">
    <property type="entry name" value="MM3350-like"/>
    <property type="match status" value="1"/>
</dbReference>
<dbReference type="EMBL" id="CP036266">
    <property type="protein sequence ID" value="QDT24361.1"/>
    <property type="molecule type" value="Genomic_DNA"/>
</dbReference>
<dbReference type="Proteomes" id="UP000320421">
    <property type="component" value="Chromosome"/>
</dbReference>
<dbReference type="RefSeq" id="WP_197996875.1">
    <property type="nucleotide sequence ID" value="NZ_CP036266.1"/>
</dbReference>
<proteinExistence type="predicted"/>
<evidence type="ECO:0000259" key="1">
    <source>
        <dbReference type="Pfam" id="PF07929"/>
    </source>
</evidence>
<organism evidence="2 3">
    <name type="scientific">Gimesia chilikensis</name>
    <dbReference type="NCBI Taxonomy" id="2605989"/>
    <lineage>
        <taxon>Bacteria</taxon>
        <taxon>Pseudomonadati</taxon>
        <taxon>Planctomycetota</taxon>
        <taxon>Planctomycetia</taxon>
        <taxon>Planctomycetales</taxon>
        <taxon>Planctomycetaceae</taxon>
        <taxon>Gimesia</taxon>
    </lineage>
</organism>
<protein>
    <submittedName>
        <fullName evidence="2">Plasmid pRiA4b ORF-3-like protein</fullName>
    </submittedName>
</protein>
<dbReference type="AlphaFoldDB" id="A0A517PYA3"/>
<dbReference type="PANTHER" id="PTHR41878:SF1">
    <property type="entry name" value="TNPR PROTEIN"/>
    <property type="match status" value="1"/>
</dbReference>
<evidence type="ECO:0000313" key="3">
    <source>
        <dbReference type="Proteomes" id="UP000320421"/>
    </source>
</evidence>
<keyword evidence="3" id="KW-1185">Reference proteome</keyword>
<feature type="domain" description="Plasmid pRiA4b Orf3-like" evidence="1">
    <location>
        <begin position="102"/>
        <end position="273"/>
    </location>
</feature>
<evidence type="ECO:0000313" key="2">
    <source>
        <dbReference type="EMBL" id="QDT24361.1"/>
    </source>
</evidence>
<name>A0A517PYA3_9PLAN</name>
<dbReference type="Pfam" id="PF07929">
    <property type="entry name" value="PRiA4_ORF3"/>
    <property type="match status" value="1"/>
</dbReference>
<dbReference type="InterPro" id="IPR012912">
    <property type="entry name" value="Plasmid_pRiA4b_Orf3-like"/>
</dbReference>
<reference evidence="2 3" key="1">
    <citation type="submission" date="2019-02" db="EMBL/GenBank/DDBJ databases">
        <title>Deep-cultivation of Planctomycetes and their phenomic and genomic characterization uncovers novel biology.</title>
        <authorList>
            <person name="Wiegand S."/>
            <person name="Jogler M."/>
            <person name="Boedeker C."/>
            <person name="Pinto D."/>
            <person name="Vollmers J."/>
            <person name="Rivas-Marin E."/>
            <person name="Kohn T."/>
            <person name="Peeters S.H."/>
            <person name="Heuer A."/>
            <person name="Rast P."/>
            <person name="Oberbeckmann S."/>
            <person name="Bunk B."/>
            <person name="Jeske O."/>
            <person name="Meyerdierks A."/>
            <person name="Storesund J.E."/>
            <person name="Kallscheuer N."/>
            <person name="Luecker S."/>
            <person name="Lage O.M."/>
            <person name="Pohl T."/>
            <person name="Merkel B.J."/>
            <person name="Hornburger P."/>
            <person name="Mueller R.-W."/>
            <person name="Bruemmer F."/>
            <person name="Labrenz M."/>
            <person name="Spormann A.M."/>
            <person name="Op den Camp H."/>
            <person name="Overmann J."/>
            <person name="Amann R."/>
            <person name="Jetten M.S.M."/>
            <person name="Mascher T."/>
            <person name="Medema M.H."/>
            <person name="Devos D.P."/>
            <person name="Kaster A.-K."/>
            <person name="Ovreas L."/>
            <person name="Rohde M."/>
            <person name="Galperin M.Y."/>
            <person name="Jogler C."/>
        </authorList>
    </citation>
    <scope>NUCLEOTIDE SEQUENCE [LARGE SCALE GENOMIC DNA]</scope>
    <source>
        <strain evidence="2 3">HG66A1</strain>
    </source>
</reference>
<gene>
    <name evidence="2" type="ORF">HG66A1_61930</name>
</gene>
<dbReference type="PANTHER" id="PTHR41878">
    <property type="entry name" value="LEXA REPRESSOR-RELATED"/>
    <property type="match status" value="1"/>
</dbReference>
<accession>A0A517PYA3</accession>
<dbReference type="Gene3D" id="3.10.290.30">
    <property type="entry name" value="MM3350-like"/>
    <property type="match status" value="1"/>
</dbReference>